<sequence length="220" mass="24396">MEFLNSIIQGDCRQVLQTFPSLSVDLVVTDPPYLVNYRDRSGRTVKNDGGETGILSAFSDMYRVLKPNSICVSFYGWNRADEFFKAWREAGFRPVAHIVWKKDYTSKAAFVQYRHEQAYVLAKGNPQLPAKPIEDVQPWAYSGNRAHPTEKAVSILQPIIRSFSRPGAIVLDPFSGSGSTAVAAALCGRSYVGVELEADYCAHARTRLAGAAKYAVRKPT</sequence>
<dbReference type="Pfam" id="PF01555">
    <property type="entry name" value="N6_N4_Mtase"/>
    <property type="match status" value="1"/>
</dbReference>
<dbReference type="GO" id="GO:0009007">
    <property type="term" value="F:site-specific DNA-methyltransferase (adenine-specific) activity"/>
    <property type="evidence" value="ECO:0007669"/>
    <property type="project" value="UniProtKB-EC"/>
</dbReference>
<comment type="catalytic activity">
    <reaction evidence="4">
        <text>a 2'-deoxyadenosine in DNA + S-adenosyl-L-methionine = an N(6)-methyl-2'-deoxyadenosine in DNA + S-adenosyl-L-homocysteine + H(+)</text>
        <dbReference type="Rhea" id="RHEA:15197"/>
        <dbReference type="Rhea" id="RHEA-COMP:12418"/>
        <dbReference type="Rhea" id="RHEA-COMP:12419"/>
        <dbReference type="ChEBI" id="CHEBI:15378"/>
        <dbReference type="ChEBI" id="CHEBI:57856"/>
        <dbReference type="ChEBI" id="CHEBI:59789"/>
        <dbReference type="ChEBI" id="CHEBI:90615"/>
        <dbReference type="ChEBI" id="CHEBI:90616"/>
        <dbReference type="EC" id="2.1.1.72"/>
    </reaction>
</comment>
<dbReference type="GO" id="GO:0003677">
    <property type="term" value="F:DNA binding"/>
    <property type="evidence" value="ECO:0007669"/>
    <property type="project" value="InterPro"/>
</dbReference>
<evidence type="ECO:0000256" key="2">
    <source>
        <dbReference type="ARBA" id="ARBA00022603"/>
    </source>
</evidence>
<dbReference type="RefSeq" id="WP_282588678.1">
    <property type="nucleotide sequence ID" value="NZ_JAMOIM010000045.1"/>
</dbReference>
<dbReference type="InterPro" id="IPR001091">
    <property type="entry name" value="RM_Methyltransferase"/>
</dbReference>
<proteinExistence type="inferred from homology"/>
<name>A0AA42CRB2_9HYPH</name>
<dbReference type="SUPFAM" id="SSF53335">
    <property type="entry name" value="S-adenosyl-L-methionine-dependent methyltransferases"/>
    <property type="match status" value="1"/>
</dbReference>
<accession>A0AA42CRB2</accession>
<keyword evidence="8" id="KW-1185">Reference proteome</keyword>
<dbReference type="Proteomes" id="UP001165667">
    <property type="component" value="Unassembled WGS sequence"/>
</dbReference>
<evidence type="ECO:0000256" key="4">
    <source>
        <dbReference type="ARBA" id="ARBA00047942"/>
    </source>
</evidence>
<dbReference type="PANTHER" id="PTHR13370">
    <property type="entry name" value="RNA METHYLASE-RELATED"/>
    <property type="match status" value="1"/>
</dbReference>
<dbReference type="GO" id="GO:0032259">
    <property type="term" value="P:methylation"/>
    <property type="evidence" value="ECO:0007669"/>
    <property type="project" value="UniProtKB-KW"/>
</dbReference>
<feature type="domain" description="DNA methylase N-4/N-6" evidence="6">
    <location>
        <begin position="24"/>
        <end position="204"/>
    </location>
</feature>
<evidence type="ECO:0000313" key="8">
    <source>
        <dbReference type="Proteomes" id="UP001165667"/>
    </source>
</evidence>
<dbReference type="PROSITE" id="PS00092">
    <property type="entry name" value="N6_MTASE"/>
    <property type="match status" value="1"/>
</dbReference>
<dbReference type="AlphaFoldDB" id="A0AA42CRB2"/>
<comment type="similarity">
    <text evidence="1 5">Belongs to the N(4)/N(6)-methyltransferase family.</text>
</comment>
<comment type="caution">
    <text evidence="7">The sequence shown here is derived from an EMBL/GenBank/DDBJ whole genome shotgun (WGS) entry which is preliminary data.</text>
</comment>
<gene>
    <name evidence="7" type="ORF">M8523_30735</name>
</gene>
<dbReference type="GO" id="GO:0008170">
    <property type="term" value="F:N-methyltransferase activity"/>
    <property type="evidence" value="ECO:0007669"/>
    <property type="project" value="InterPro"/>
</dbReference>
<dbReference type="PRINTS" id="PR00508">
    <property type="entry name" value="S21N4MTFRASE"/>
</dbReference>
<dbReference type="InterPro" id="IPR002052">
    <property type="entry name" value="DNA_methylase_N6_adenine_CS"/>
</dbReference>
<evidence type="ECO:0000256" key="5">
    <source>
        <dbReference type="RuleBase" id="RU362026"/>
    </source>
</evidence>
<evidence type="ECO:0000259" key="6">
    <source>
        <dbReference type="Pfam" id="PF01555"/>
    </source>
</evidence>
<dbReference type="InterPro" id="IPR029063">
    <property type="entry name" value="SAM-dependent_MTases_sf"/>
</dbReference>
<organism evidence="7 8">
    <name type="scientific">Lichenifustis flavocetrariae</name>
    <dbReference type="NCBI Taxonomy" id="2949735"/>
    <lineage>
        <taxon>Bacteria</taxon>
        <taxon>Pseudomonadati</taxon>
        <taxon>Pseudomonadota</taxon>
        <taxon>Alphaproteobacteria</taxon>
        <taxon>Hyphomicrobiales</taxon>
        <taxon>Lichenihabitantaceae</taxon>
        <taxon>Lichenifustis</taxon>
    </lineage>
</organism>
<dbReference type="GO" id="GO:0005737">
    <property type="term" value="C:cytoplasm"/>
    <property type="evidence" value="ECO:0007669"/>
    <property type="project" value="TreeGrafter"/>
</dbReference>
<dbReference type="PANTHER" id="PTHR13370:SF3">
    <property type="entry name" value="TRNA (GUANINE(10)-N2)-METHYLTRANSFERASE HOMOLOG"/>
    <property type="match status" value="1"/>
</dbReference>
<dbReference type="EC" id="2.1.1.-" evidence="5"/>
<dbReference type="NCBIfam" id="NF010253">
    <property type="entry name" value="PRK13699.1"/>
    <property type="match status" value="1"/>
</dbReference>
<evidence type="ECO:0000256" key="3">
    <source>
        <dbReference type="ARBA" id="ARBA00022679"/>
    </source>
</evidence>
<dbReference type="InterPro" id="IPR002941">
    <property type="entry name" value="DNA_methylase_N4/N6"/>
</dbReference>
<keyword evidence="2 7" id="KW-0489">Methyltransferase</keyword>
<evidence type="ECO:0000256" key="1">
    <source>
        <dbReference type="ARBA" id="ARBA00006594"/>
    </source>
</evidence>
<protein>
    <recommendedName>
        <fullName evidence="5">Methyltransferase</fullName>
        <ecNumber evidence="5">2.1.1.-</ecNumber>
    </recommendedName>
</protein>
<reference evidence="7" key="1">
    <citation type="submission" date="2022-05" db="EMBL/GenBank/DDBJ databases">
        <authorList>
            <person name="Pankratov T."/>
        </authorList>
    </citation>
    <scope>NUCLEOTIDE SEQUENCE</scope>
    <source>
        <strain evidence="7">BP6-180914</strain>
    </source>
</reference>
<keyword evidence="3" id="KW-0808">Transferase</keyword>
<dbReference type="Gene3D" id="3.40.50.150">
    <property type="entry name" value="Vaccinia Virus protein VP39"/>
    <property type="match status" value="1"/>
</dbReference>
<evidence type="ECO:0000313" key="7">
    <source>
        <dbReference type="EMBL" id="MCW6512302.1"/>
    </source>
</evidence>
<dbReference type="EMBL" id="JAMOIM010000045">
    <property type="protein sequence ID" value="MCW6512302.1"/>
    <property type="molecule type" value="Genomic_DNA"/>
</dbReference>